<accession>A0ABD0JJ90</accession>
<organism evidence="1 2">
    <name type="scientific">Batillaria attramentaria</name>
    <dbReference type="NCBI Taxonomy" id="370345"/>
    <lineage>
        <taxon>Eukaryota</taxon>
        <taxon>Metazoa</taxon>
        <taxon>Spiralia</taxon>
        <taxon>Lophotrochozoa</taxon>
        <taxon>Mollusca</taxon>
        <taxon>Gastropoda</taxon>
        <taxon>Caenogastropoda</taxon>
        <taxon>Sorbeoconcha</taxon>
        <taxon>Cerithioidea</taxon>
        <taxon>Batillariidae</taxon>
        <taxon>Batillaria</taxon>
    </lineage>
</organism>
<sequence>METGPAQSSSDSSSGKPWLTNFLSSVKAVTVLRTVARWLLSLSTTSSSLATEQVPQADRHATLAVDMVRNCDATLLAFAHFDQGFEDKETLQWMSDNVLVYIAGYIAFKLQDKSVCSACKGSLDGTRTGSSTETFLNTKKYRGIQGGLKMPSSILQRSVKQMEREYEDVVGTLLHTDQVMWRVVCKLSKMNEVVCIEGNRCNVGHLVVQLFASLRLHFTLKDSNRSFPACTEKDQKRNGKMMKISHI</sequence>
<gene>
    <name evidence="1" type="ORF">BaRGS_00033685</name>
</gene>
<reference evidence="1 2" key="1">
    <citation type="journal article" date="2023" name="Sci. Data">
        <title>Genome assembly of the Korean intertidal mud-creeper Batillaria attramentaria.</title>
        <authorList>
            <person name="Patra A.K."/>
            <person name="Ho P.T."/>
            <person name="Jun S."/>
            <person name="Lee S.J."/>
            <person name="Kim Y."/>
            <person name="Won Y.J."/>
        </authorList>
    </citation>
    <scope>NUCLEOTIDE SEQUENCE [LARGE SCALE GENOMIC DNA]</scope>
    <source>
        <strain evidence="1">Wonlab-2016</strain>
    </source>
</reference>
<dbReference type="Proteomes" id="UP001519460">
    <property type="component" value="Unassembled WGS sequence"/>
</dbReference>
<name>A0ABD0JJ90_9CAEN</name>
<protein>
    <submittedName>
        <fullName evidence="1">Uncharacterized protein</fullName>
    </submittedName>
</protein>
<proteinExistence type="predicted"/>
<evidence type="ECO:0000313" key="1">
    <source>
        <dbReference type="EMBL" id="KAK7475072.1"/>
    </source>
</evidence>
<dbReference type="AlphaFoldDB" id="A0ABD0JJ90"/>
<evidence type="ECO:0000313" key="2">
    <source>
        <dbReference type="Proteomes" id="UP001519460"/>
    </source>
</evidence>
<dbReference type="EMBL" id="JACVVK020000416">
    <property type="protein sequence ID" value="KAK7475072.1"/>
    <property type="molecule type" value="Genomic_DNA"/>
</dbReference>
<keyword evidence="2" id="KW-1185">Reference proteome</keyword>
<comment type="caution">
    <text evidence="1">The sequence shown here is derived from an EMBL/GenBank/DDBJ whole genome shotgun (WGS) entry which is preliminary data.</text>
</comment>